<dbReference type="AlphaFoldDB" id="A0A7C2XZU8"/>
<dbReference type="SMART" id="SM00448">
    <property type="entry name" value="REC"/>
    <property type="match status" value="1"/>
</dbReference>
<dbReference type="PROSITE" id="PS50110">
    <property type="entry name" value="RESPONSE_REGULATORY"/>
    <property type="match status" value="1"/>
</dbReference>
<keyword evidence="2" id="KW-0597">Phosphoprotein</keyword>
<dbReference type="GO" id="GO:0006355">
    <property type="term" value="P:regulation of DNA-templated transcription"/>
    <property type="evidence" value="ECO:0007669"/>
    <property type="project" value="TreeGrafter"/>
</dbReference>
<evidence type="ECO:0000256" key="2">
    <source>
        <dbReference type="PROSITE-ProRule" id="PRU00169"/>
    </source>
</evidence>
<dbReference type="Pfam" id="PF00072">
    <property type="entry name" value="Response_reg"/>
    <property type="match status" value="1"/>
</dbReference>
<dbReference type="Proteomes" id="UP000885986">
    <property type="component" value="Unassembled WGS sequence"/>
</dbReference>
<dbReference type="GO" id="GO:0032993">
    <property type="term" value="C:protein-DNA complex"/>
    <property type="evidence" value="ECO:0007669"/>
    <property type="project" value="TreeGrafter"/>
</dbReference>
<dbReference type="GO" id="GO:0005829">
    <property type="term" value="C:cytosol"/>
    <property type="evidence" value="ECO:0007669"/>
    <property type="project" value="TreeGrafter"/>
</dbReference>
<dbReference type="InterPro" id="IPR011006">
    <property type="entry name" value="CheY-like_superfamily"/>
</dbReference>
<accession>A0A7C2XZU8</accession>
<dbReference type="SUPFAM" id="SSF52172">
    <property type="entry name" value="CheY-like"/>
    <property type="match status" value="1"/>
</dbReference>
<name>A0A7C2XZU8_9BACT</name>
<feature type="domain" description="Response regulatory" evidence="3">
    <location>
        <begin position="5"/>
        <end position="119"/>
    </location>
</feature>
<evidence type="ECO:0000259" key="3">
    <source>
        <dbReference type="PROSITE" id="PS50110"/>
    </source>
</evidence>
<organism evidence="4">
    <name type="scientific">Desulfurivibrio alkaliphilus</name>
    <dbReference type="NCBI Taxonomy" id="427923"/>
    <lineage>
        <taxon>Bacteria</taxon>
        <taxon>Pseudomonadati</taxon>
        <taxon>Thermodesulfobacteriota</taxon>
        <taxon>Desulfobulbia</taxon>
        <taxon>Desulfobulbales</taxon>
        <taxon>Desulfobulbaceae</taxon>
        <taxon>Desulfurivibrio</taxon>
    </lineage>
</organism>
<proteinExistence type="predicted"/>
<dbReference type="InterPro" id="IPR039420">
    <property type="entry name" value="WalR-like"/>
</dbReference>
<dbReference type="Gene3D" id="3.40.50.2300">
    <property type="match status" value="1"/>
</dbReference>
<evidence type="ECO:0000313" key="4">
    <source>
        <dbReference type="EMBL" id="HET98239.1"/>
    </source>
</evidence>
<sequence length="189" mass="21222">MKKQKIMLVDDEDLIRASLALDLTEAGYQVETAASGDEALRLFSPGSFGLVITDLLMEGMDGLELLRRLREEEPDIGVIILTGYGALPSAIEAIRLGADDYLLKPYRFEELQVRVNICLERRALKKRIKLYEDILPVCAVCGKIRDDEGREPGSGPWLSMEQYLSRKAGIRPSHSYCPTCFEVAKKELE</sequence>
<dbReference type="InterPro" id="IPR001789">
    <property type="entry name" value="Sig_transdc_resp-reg_receiver"/>
</dbReference>
<dbReference type="EMBL" id="DSDS01000138">
    <property type="protein sequence ID" value="HET98239.1"/>
    <property type="molecule type" value="Genomic_DNA"/>
</dbReference>
<dbReference type="GO" id="GO:0000976">
    <property type="term" value="F:transcription cis-regulatory region binding"/>
    <property type="evidence" value="ECO:0007669"/>
    <property type="project" value="TreeGrafter"/>
</dbReference>
<dbReference type="PANTHER" id="PTHR48111">
    <property type="entry name" value="REGULATOR OF RPOS"/>
    <property type="match status" value="1"/>
</dbReference>
<gene>
    <name evidence="4" type="ORF">ENN98_06045</name>
</gene>
<feature type="modified residue" description="4-aspartylphosphate" evidence="2">
    <location>
        <position position="54"/>
    </location>
</feature>
<comment type="caution">
    <text evidence="4">The sequence shown here is derived from an EMBL/GenBank/DDBJ whole genome shotgun (WGS) entry which is preliminary data.</text>
</comment>
<evidence type="ECO:0000256" key="1">
    <source>
        <dbReference type="ARBA" id="ARBA00023125"/>
    </source>
</evidence>
<reference evidence="4" key="1">
    <citation type="journal article" date="2020" name="mSystems">
        <title>Genome- and Community-Level Interaction Insights into Carbon Utilization and Element Cycling Functions of Hydrothermarchaeota in Hydrothermal Sediment.</title>
        <authorList>
            <person name="Zhou Z."/>
            <person name="Liu Y."/>
            <person name="Xu W."/>
            <person name="Pan J."/>
            <person name="Luo Z.H."/>
            <person name="Li M."/>
        </authorList>
    </citation>
    <scope>NUCLEOTIDE SEQUENCE [LARGE SCALE GENOMIC DNA]</scope>
    <source>
        <strain evidence="4">SpSt-1224</strain>
    </source>
</reference>
<dbReference type="GO" id="GO:0000156">
    <property type="term" value="F:phosphorelay response regulator activity"/>
    <property type="evidence" value="ECO:0007669"/>
    <property type="project" value="TreeGrafter"/>
</dbReference>
<protein>
    <submittedName>
        <fullName evidence="4">Response regulator</fullName>
    </submittedName>
</protein>
<dbReference type="PANTHER" id="PTHR48111:SF50">
    <property type="entry name" value="KDP OPERON TRANSCRIPTIONAL REGULATORY PROTEIN KDPE"/>
    <property type="match status" value="1"/>
</dbReference>
<keyword evidence="1" id="KW-0238">DNA-binding</keyword>